<evidence type="ECO:0000313" key="2">
    <source>
        <dbReference type="EMBL" id="GLQ73717.1"/>
    </source>
</evidence>
<proteinExistence type="inferred from homology"/>
<comment type="caution">
    <text evidence="2">The sequence shown here is derived from an EMBL/GenBank/DDBJ whole genome shotgun (WGS) entry which is preliminary data.</text>
</comment>
<evidence type="ECO:0000313" key="3">
    <source>
        <dbReference type="Proteomes" id="UP001156690"/>
    </source>
</evidence>
<comment type="similarity">
    <text evidence="1">Belongs to the ROK (NagC/XylR) family.</text>
</comment>
<dbReference type="RefSeq" id="WP_126608468.1">
    <property type="nucleotide sequence ID" value="NZ_AP025144.1"/>
</dbReference>
<organism evidence="2 3">
    <name type="scientific">Vibrio penaeicida</name>
    <dbReference type="NCBI Taxonomy" id="104609"/>
    <lineage>
        <taxon>Bacteria</taxon>
        <taxon>Pseudomonadati</taxon>
        <taxon>Pseudomonadota</taxon>
        <taxon>Gammaproteobacteria</taxon>
        <taxon>Vibrionales</taxon>
        <taxon>Vibrionaceae</taxon>
        <taxon>Vibrio</taxon>
    </lineage>
</organism>
<dbReference type="Pfam" id="PF00480">
    <property type="entry name" value="ROK"/>
    <property type="match status" value="1"/>
</dbReference>
<dbReference type="Proteomes" id="UP001156690">
    <property type="component" value="Unassembled WGS sequence"/>
</dbReference>
<dbReference type="InterPro" id="IPR043129">
    <property type="entry name" value="ATPase_NBD"/>
</dbReference>
<dbReference type="Gene3D" id="3.30.420.40">
    <property type="match status" value="2"/>
</dbReference>
<evidence type="ECO:0000256" key="1">
    <source>
        <dbReference type="ARBA" id="ARBA00006479"/>
    </source>
</evidence>
<gene>
    <name evidence="2" type="ORF">GCM10007932_30770</name>
</gene>
<keyword evidence="3" id="KW-1185">Reference proteome</keyword>
<accession>A0AAV5NSW9</accession>
<dbReference type="SUPFAM" id="SSF53067">
    <property type="entry name" value="Actin-like ATPase domain"/>
    <property type="match status" value="1"/>
</dbReference>
<name>A0AAV5NSW9_9VIBR</name>
<evidence type="ECO:0008006" key="4">
    <source>
        <dbReference type="Google" id="ProtNLM"/>
    </source>
</evidence>
<dbReference type="Gene3D" id="1.10.10.10">
    <property type="entry name" value="Winged helix-like DNA-binding domain superfamily/Winged helix DNA-binding domain"/>
    <property type="match status" value="1"/>
</dbReference>
<dbReference type="PANTHER" id="PTHR18964:SF149">
    <property type="entry name" value="BIFUNCTIONAL UDP-N-ACETYLGLUCOSAMINE 2-EPIMERASE_N-ACETYLMANNOSAMINE KINASE"/>
    <property type="match status" value="1"/>
</dbReference>
<dbReference type="InterPro" id="IPR036390">
    <property type="entry name" value="WH_DNA-bd_sf"/>
</dbReference>
<reference evidence="3" key="1">
    <citation type="journal article" date="2019" name="Int. J. Syst. Evol. Microbiol.">
        <title>The Global Catalogue of Microorganisms (GCM) 10K type strain sequencing project: providing services to taxonomists for standard genome sequencing and annotation.</title>
        <authorList>
            <consortium name="The Broad Institute Genomics Platform"/>
            <consortium name="The Broad Institute Genome Sequencing Center for Infectious Disease"/>
            <person name="Wu L."/>
            <person name="Ma J."/>
        </authorList>
    </citation>
    <scope>NUCLEOTIDE SEQUENCE [LARGE SCALE GENOMIC DNA]</scope>
    <source>
        <strain evidence="3">NBRC 15640</strain>
    </source>
</reference>
<dbReference type="InterPro" id="IPR036388">
    <property type="entry name" value="WH-like_DNA-bd_sf"/>
</dbReference>
<dbReference type="PANTHER" id="PTHR18964">
    <property type="entry name" value="ROK (REPRESSOR, ORF, KINASE) FAMILY"/>
    <property type="match status" value="1"/>
</dbReference>
<dbReference type="EMBL" id="BSNX01000037">
    <property type="protein sequence ID" value="GLQ73717.1"/>
    <property type="molecule type" value="Genomic_DNA"/>
</dbReference>
<sequence length="407" mass="45125">MPSASTSKTSTNLSFGERLATSLEQLDSQLSQLSDKRKNQLLRAIFSQPASTRKSLSQEYKLRPATVTELVGELIELGLVIEDRTINPSKPGRPEVFLRVQPNALSGIVITIDSLTIYAHLINLKGEVVSSSSKTLNDHELSNQQILNQFETLANTLIQSSPESNIVGITCSLPGLVDEDKVSWVYANRWPEVTNLSFEPLSNNTKLPVKIAKNLNNELRARLLRHPENKKDSVLNIHWGYGIGTSYALRGQVLHTPIGGFGELGQTSIFMGEKLVTVESVASLRAIEGELKAHVQNVPANEAGFEEMFNDKEITDLPVINQAIELMSATLMNAFLVLFPQQIVITGPFAQSPEIFKRLEQRFAEKLPKFVSREVSLHVGQRAKADELFGALSPLFQTEILTRLKSR</sequence>
<dbReference type="AlphaFoldDB" id="A0AAV5NSW9"/>
<dbReference type="InterPro" id="IPR000600">
    <property type="entry name" value="ROK"/>
</dbReference>
<dbReference type="SUPFAM" id="SSF46785">
    <property type="entry name" value="Winged helix' DNA-binding domain"/>
    <property type="match status" value="1"/>
</dbReference>
<protein>
    <recommendedName>
        <fullName evidence="4">ROK family transcriptional regulator</fullName>
    </recommendedName>
</protein>